<evidence type="ECO:0000256" key="4">
    <source>
        <dbReference type="ARBA" id="ARBA00022785"/>
    </source>
</evidence>
<dbReference type="Proteomes" id="UP000186351">
    <property type="component" value="Chromosome"/>
</dbReference>
<keyword evidence="1" id="KW-0963">Cytoplasm</keyword>
<keyword evidence="3" id="KW-0949">S-adenosyl-L-methionine</keyword>
<sequence length="408" mass="45435">MAIDPHSLHIADFNYTLPDELIAKHPLAERDRCRLLVRRGDGEIEEHEFLELPGLLPSDAMLVYNNTRVINARLRFRKGDNGNGALIEVFCLEPASPSDYAISFASTSGCSWICFVGNSKRWKDGAIRRRLNIGGQEVVLSATRVARDGNASEVRFDWDNPDVTFSQIIESAGEIPIPPYLNRGTEESDSTDYQTVYSRIEGSVAAPTAGLHFTPAVLDAVDRRGIPRRELTLHVGAGTFQPVKSDTVGEHGMHSEFISVPRDLIAELADTERRVVAVGTTSVRTLESLYHAGCLVYEGKWQGEVPQWYPYESSHPRLGRREALKALLDYVDGTDASRFIASTRIIIAPGYTYRVVAGMVTNFHQPQSTLLLLVSAFVDGHWREMYDFALARGFRFLSYGDASLLLTE</sequence>
<accession>A0A1Z2XGM8</accession>
<dbReference type="InterPro" id="IPR036100">
    <property type="entry name" value="QueA_sf"/>
</dbReference>
<dbReference type="STRING" id="1796646.A4V02_11630"/>
<evidence type="ECO:0000313" key="5">
    <source>
        <dbReference type="EMBL" id="ANU64303.1"/>
    </source>
</evidence>
<keyword evidence="6" id="KW-1185">Reference proteome</keyword>
<dbReference type="InterPro" id="IPR042119">
    <property type="entry name" value="QueA_dom2"/>
</dbReference>
<reference evidence="6" key="1">
    <citation type="submission" date="2016-04" db="EMBL/GenBank/DDBJ databases">
        <title>Complete Genome Sequences of Twelve Strains of a Stable Defined Moderately Diverse Mouse Microbiota 2 (sDMDMm2).</title>
        <authorList>
            <person name="Uchimura Y."/>
            <person name="Wyss M."/>
            <person name="Brugiroux S."/>
            <person name="Limenitakis J.P."/>
            <person name="Stecher B."/>
            <person name="McCoy K.D."/>
            <person name="Macpherson A.J."/>
        </authorList>
    </citation>
    <scope>NUCLEOTIDE SEQUENCE [LARGE SCALE GENOMIC DNA]</scope>
    <source>
        <strain evidence="6">YL27</strain>
    </source>
</reference>
<protein>
    <submittedName>
        <fullName evidence="5">S-adenosylmethionine tRNA ribosyltransferase</fullName>
    </submittedName>
</protein>
<accession>A0A1B1SBU5</accession>
<name>A0A1B1SBU5_9BACT</name>
<gene>
    <name evidence="5" type="ORF">A4V02_11630</name>
</gene>
<dbReference type="KEGG" id="pary:A4V02_11630"/>
<dbReference type="OrthoDB" id="9805933at2"/>
<keyword evidence="4" id="KW-0671">Queuosine biosynthesis</keyword>
<dbReference type="GeneID" id="65537522"/>
<dbReference type="EMBL" id="CP015402">
    <property type="protein sequence ID" value="ANU64303.1"/>
    <property type="molecule type" value="Genomic_DNA"/>
</dbReference>
<dbReference type="RefSeq" id="WP_068961586.1">
    <property type="nucleotide sequence ID" value="NZ_CAJTCT010000025.1"/>
</dbReference>
<proteinExistence type="predicted"/>
<keyword evidence="2 5" id="KW-0808">Transferase</keyword>
<dbReference type="PANTHER" id="PTHR30307">
    <property type="entry name" value="S-ADENOSYLMETHIONINE:TRNA RIBOSYLTRANSFERASE-ISOMERASE"/>
    <property type="match status" value="1"/>
</dbReference>
<dbReference type="PANTHER" id="PTHR30307:SF0">
    <property type="entry name" value="S-ADENOSYLMETHIONINE:TRNA RIBOSYLTRANSFERASE-ISOMERASE"/>
    <property type="match status" value="1"/>
</dbReference>
<dbReference type="Gene3D" id="3.40.1780.10">
    <property type="entry name" value="QueA-like"/>
    <property type="match status" value="2"/>
</dbReference>
<organism evidence="5 6">
    <name type="scientific">Muribaculum intestinale</name>
    <dbReference type="NCBI Taxonomy" id="1796646"/>
    <lineage>
        <taxon>Bacteria</taxon>
        <taxon>Pseudomonadati</taxon>
        <taxon>Bacteroidota</taxon>
        <taxon>Bacteroidia</taxon>
        <taxon>Bacteroidales</taxon>
        <taxon>Muribaculaceae</taxon>
        <taxon>Muribaculum</taxon>
    </lineage>
</organism>
<evidence type="ECO:0000313" key="6">
    <source>
        <dbReference type="Proteomes" id="UP000186351"/>
    </source>
</evidence>
<dbReference type="AlphaFoldDB" id="A0A1B1SBU5"/>
<evidence type="ECO:0000256" key="3">
    <source>
        <dbReference type="ARBA" id="ARBA00022691"/>
    </source>
</evidence>
<dbReference type="GO" id="GO:0008616">
    <property type="term" value="P:tRNA queuosine(34) biosynthetic process"/>
    <property type="evidence" value="ECO:0007669"/>
    <property type="project" value="UniProtKB-KW"/>
</dbReference>
<dbReference type="GO" id="GO:0051075">
    <property type="term" value="F:S-adenosylmethionine:tRNA ribosyltransferase-isomerase activity"/>
    <property type="evidence" value="ECO:0007669"/>
    <property type="project" value="TreeGrafter"/>
</dbReference>
<dbReference type="InterPro" id="IPR003699">
    <property type="entry name" value="QueA"/>
</dbReference>
<dbReference type="Gene3D" id="2.40.10.240">
    <property type="entry name" value="QueA-like"/>
    <property type="match status" value="1"/>
</dbReference>
<dbReference type="InterPro" id="IPR042118">
    <property type="entry name" value="QueA_dom1"/>
</dbReference>
<evidence type="ECO:0000256" key="1">
    <source>
        <dbReference type="ARBA" id="ARBA00022490"/>
    </source>
</evidence>
<evidence type="ECO:0000256" key="2">
    <source>
        <dbReference type="ARBA" id="ARBA00022679"/>
    </source>
</evidence>
<dbReference type="Pfam" id="PF02547">
    <property type="entry name" value="Queuosine_synth"/>
    <property type="match status" value="1"/>
</dbReference>
<dbReference type="SUPFAM" id="SSF111337">
    <property type="entry name" value="QueA-like"/>
    <property type="match status" value="1"/>
</dbReference>